<evidence type="ECO:0000256" key="1">
    <source>
        <dbReference type="ARBA" id="ARBA00000109"/>
    </source>
</evidence>
<feature type="active site" evidence="10">
    <location>
        <position position="117"/>
    </location>
</feature>
<feature type="binding site" evidence="10">
    <location>
        <position position="114"/>
    </location>
    <ligand>
        <name>Mg(2+)</name>
        <dbReference type="ChEBI" id="CHEBI:18420"/>
    </ligand>
</feature>
<evidence type="ECO:0000256" key="5">
    <source>
        <dbReference type="ARBA" id="ARBA00022694"/>
    </source>
</evidence>
<dbReference type="PANTHER" id="PTHR11207">
    <property type="entry name" value="RIBONUCLEASE III"/>
    <property type="match status" value="1"/>
</dbReference>
<dbReference type="CDD" id="cd10845">
    <property type="entry name" value="DSRM_RNAse_III_family"/>
    <property type="match status" value="1"/>
</dbReference>
<dbReference type="GO" id="GO:0003725">
    <property type="term" value="F:double-stranded RNA binding"/>
    <property type="evidence" value="ECO:0007669"/>
    <property type="project" value="TreeGrafter"/>
</dbReference>
<keyword evidence="6 10" id="KW-0540">Nuclease</keyword>
<keyword evidence="10" id="KW-0699">rRNA-binding</keyword>
<evidence type="ECO:0000256" key="3">
    <source>
        <dbReference type="ARBA" id="ARBA00022552"/>
    </source>
</evidence>
<comment type="similarity">
    <text evidence="2">Belongs to the ribonuclease III family.</text>
</comment>
<evidence type="ECO:0000256" key="8">
    <source>
        <dbReference type="ARBA" id="ARBA00022801"/>
    </source>
</evidence>
<dbReference type="GO" id="GO:0008033">
    <property type="term" value="P:tRNA processing"/>
    <property type="evidence" value="ECO:0007669"/>
    <property type="project" value="UniProtKB-KW"/>
</dbReference>
<keyword evidence="9 10" id="KW-0694">RNA-binding</keyword>
<dbReference type="GO" id="GO:0005737">
    <property type="term" value="C:cytoplasm"/>
    <property type="evidence" value="ECO:0007669"/>
    <property type="project" value="UniProtKB-SubCell"/>
</dbReference>
<feature type="domain" description="RNase III" evidence="12">
    <location>
        <begin position="6"/>
        <end position="128"/>
    </location>
</feature>
<feature type="binding site" evidence="10">
    <location>
        <position position="117"/>
    </location>
    <ligand>
        <name>Mg(2+)</name>
        <dbReference type="ChEBI" id="CHEBI:18420"/>
    </ligand>
</feature>
<evidence type="ECO:0000256" key="6">
    <source>
        <dbReference type="ARBA" id="ARBA00022722"/>
    </source>
</evidence>
<keyword evidence="5 10" id="KW-0819">tRNA processing</keyword>
<gene>
    <name evidence="10 13" type="primary">rnc</name>
    <name evidence="13" type="ORF">NCTC10717_01374</name>
</gene>
<protein>
    <recommendedName>
        <fullName evidence="10">Ribonuclease 3</fullName>
        <ecNumber evidence="10">3.1.26.3</ecNumber>
    </recommendedName>
    <alternativeName>
        <fullName evidence="10">Ribonuclease III</fullName>
        <shortName evidence="10">RNase III</shortName>
    </alternativeName>
</protein>
<dbReference type="SUPFAM" id="SSF69065">
    <property type="entry name" value="RNase III domain-like"/>
    <property type="match status" value="1"/>
</dbReference>
<keyword evidence="3 10" id="KW-0698">rRNA processing</keyword>
<dbReference type="SMART" id="SM00358">
    <property type="entry name" value="DSRM"/>
    <property type="match status" value="1"/>
</dbReference>
<dbReference type="GO" id="GO:0006364">
    <property type="term" value="P:rRNA processing"/>
    <property type="evidence" value="ECO:0007669"/>
    <property type="project" value="UniProtKB-UniRule"/>
</dbReference>
<dbReference type="Gene3D" id="3.30.160.20">
    <property type="match status" value="1"/>
</dbReference>
<dbReference type="Proteomes" id="UP000254575">
    <property type="component" value="Unassembled WGS sequence"/>
</dbReference>
<evidence type="ECO:0000259" key="11">
    <source>
        <dbReference type="PROSITE" id="PS50137"/>
    </source>
</evidence>
<organism evidence="13 14">
    <name type="scientific">Suttonella indologenes</name>
    <dbReference type="NCBI Taxonomy" id="13276"/>
    <lineage>
        <taxon>Bacteria</taxon>
        <taxon>Pseudomonadati</taxon>
        <taxon>Pseudomonadota</taxon>
        <taxon>Gammaproteobacteria</taxon>
        <taxon>Cardiobacteriales</taxon>
        <taxon>Cardiobacteriaceae</taxon>
        <taxon>Suttonella</taxon>
    </lineage>
</organism>
<comment type="catalytic activity">
    <reaction evidence="1 10">
        <text>Endonucleolytic cleavage to 5'-phosphomonoester.</text>
        <dbReference type="EC" id="3.1.26.3"/>
    </reaction>
</comment>
<keyword evidence="7 10" id="KW-0255">Endonuclease</keyword>
<reference evidence="13 14" key="1">
    <citation type="submission" date="2018-06" db="EMBL/GenBank/DDBJ databases">
        <authorList>
            <consortium name="Pathogen Informatics"/>
            <person name="Doyle S."/>
        </authorList>
    </citation>
    <scope>NUCLEOTIDE SEQUENCE [LARGE SCALE GENOMIC DNA]</scope>
    <source>
        <strain evidence="13 14">NCTC10717</strain>
    </source>
</reference>
<feature type="domain" description="DRBM" evidence="11">
    <location>
        <begin position="155"/>
        <end position="223"/>
    </location>
</feature>
<dbReference type="RefSeq" id="WP_115218563.1">
    <property type="nucleotide sequence ID" value="NZ_UHIA01000004.1"/>
</dbReference>
<dbReference type="PANTHER" id="PTHR11207:SF0">
    <property type="entry name" value="RIBONUCLEASE 3"/>
    <property type="match status" value="1"/>
</dbReference>
<comment type="subcellular location">
    <subcellularLocation>
        <location evidence="10">Cytoplasm</location>
    </subcellularLocation>
</comment>
<dbReference type="PROSITE" id="PS50142">
    <property type="entry name" value="RNASE_3_2"/>
    <property type="match status" value="1"/>
</dbReference>
<keyword evidence="8 10" id="KW-0378">Hydrolase</keyword>
<keyword evidence="10" id="KW-0460">Magnesium</keyword>
<dbReference type="AlphaFoldDB" id="A0A380MXU1"/>
<evidence type="ECO:0000256" key="9">
    <source>
        <dbReference type="ARBA" id="ARBA00022884"/>
    </source>
</evidence>
<dbReference type="InterPro" id="IPR000999">
    <property type="entry name" value="RNase_III_dom"/>
</dbReference>
<evidence type="ECO:0000256" key="7">
    <source>
        <dbReference type="ARBA" id="ARBA00022759"/>
    </source>
</evidence>
<dbReference type="FunFam" id="1.10.1520.10:FF:000001">
    <property type="entry name" value="Ribonuclease 3"/>
    <property type="match status" value="1"/>
</dbReference>
<dbReference type="EMBL" id="UHIA01000004">
    <property type="protein sequence ID" value="SUO97098.1"/>
    <property type="molecule type" value="Genomic_DNA"/>
</dbReference>
<feature type="active site" evidence="10">
    <location>
        <position position="45"/>
    </location>
</feature>
<dbReference type="InterPro" id="IPR036389">
    <property type="entry name" value="RNase_III_sf"/>
</dbReference>
<dbReference type="SUPFAM" id="SSF54768">
    <property type="entry name" value="dsRNA-binding domain-like"/>
    <property type="match status" value="1"/>
</dbReference>
<dbReference type="Pfam" id="PF00035">
    <property type="entry name" value="dsrm"/>
    <property type="match status" value="1"/>
</dbReference>
<keyword evidence="10" id="KW-0963">Cytoplasm</keyword>
<dbReference type="NCBIfam" id="TIGR02191">
    <property type="entry name" value="RNaseIII"/>
    <property type="match status" value="1"/>
</dbReference>
<evidence type="ECO:0000313" key="13">
    <source>
        <dbReference type="EMBL" id="SUO97098.1"/>
    </source>
</evidence>
<evidence type="ECO:0000256" key="4">
    <source>
        <dbReference type="ARBA" id="ARBA00022664"/>
    </source>
</evidence>
<dbReference type="OrthoDB" id="9805026at2"/>
<comment type="subunit">
    <text evidence="10">Homodimer.</text>
</comment>
<dbReference type="PROSITE" id="PS50137">
    <property type="entry name" value="DS_RBD"/>
    <property type="match status" value="1"/>
</dbReference>
<dbReference type="GO" id="GO:0004525">
    <property type="term" value="F:ribonuclease III activity"/>
    <property type="evidence" value="ECO:0007669"/>
    <property type="project" value="UniProtKB-UniRule"/>
</dbReference>
<dbReference type="GO" id="GO:0046872">
    <property type="term" value="F:metal ion binding"/>
    <property type="evidence" value="ECO:0007669"/>
    <property type="project" value="UniProtKB-KW"/>
</dbReference>
<dbReference type="CDD" id="cd00593">
    <property type="entry name" value="RIBOc"/>
    <property type="match status" value="1"/>
</dbReference>
<dbReference type="SMART" id="SM00535">
    <property type="entry name" value="RIBOc"/>
    <property type="match status" value="1"/>
</dbReference>
<evidence type="ECO:0000313" key="14">
    <source>
        <dbReference type="Proteomes" id="UP000254575"/>
    </source>
</evidence>
<keyword evidence="10" id="KW-0479">Metal-binding</keyword>
<evidence type="ECO:0000259" key="12">
    <source>
        <dbReference type="PROSITE" id="PS50142"/>
    </source>
</evidence>
<keyword evidence="4 10" id="KW-0507">mRNA processing</keyword>
<dbReference type="GO" id="GO:0006397">
    <property type="term" value="P:mRNA processing"/>
    <property type="evidence" value="ECO:0007669"/>
    <property type="project" value="UniProtKB-UniRule"/>
</dbReference>
<accession>A0A380MXU1</accession>
<comment type="function">
    <text evidence="10">Digests double-stranded RNA. Involved in the processing of primary rRNA transcript to yield the immediate precursors to the large and small rRNAs (23S and 16S). Processes some mRNAs, and tRNAs when they are encoded in the rRNA operon. Processes pre-crRNA and tracrRNA of type II CRISPR loci if present in the organism.</text>
</comment>
<evidence type="ECO:0000256" key="2">
    <source>
        <dbReference type="ARBA" id="ARBA00010183"/>
    </source>
</evidence>
<dbReference type="InterPro" id="IPR011907">
    <property type="entry name" value="RNase_III"/>
</dbReference>
<dbReference type="HAMAP" id="MF_00104">
    <property type="entry name" value="RNase_III"/>
    <property type="match status" value="1"/>
</dbReference>
<sequence length="225" mass="25021">MRKTDWAALERKIGYRFTRPALLKQALTHRSHSAQHNERLEFLGDALLETIISNYLYHKHPKAPEGDLTRMRAALVKGSKLASIAKSLHFGDYLQLGSGELKSGGTRREGILADAVEALIAAVYLDSDFSRCESFTLALFSEALASLPDIDALKDPKTRLQEYLQGHNFPLPIYRPISESGPDHARIFTIEAQTHDRHTTASASSLKKAEQAAAEILLSHYLDKA</sequence>
<dbReference type="EC" id="3.1.26.3" evidence="10"/>
<keyword evidence="14" id="KW-1185">Reference proteome</keyword>
<proteinExistence type="inferred from homology"/>
<dbReference type="GO" id="GO:0010468">
    <property type="term" value="P:regulation of gene expression"/>
    <property type="evidence" value="ECO:0007669"/>
    <property type="project" value="TreeGrafter"/>
</dbReference>
<dbReference type="PROSITE" id="PS00517">
    <property type="entry name" value="RNASE_3_1"/>
    <property type="match status" value="1"/>
</dbReference>
<dbReference type="GO" id="GO:0019843">
    <property type="term" value="F:rRNA binding"/>
    <property type="evidence" value="ECO:0007669"/>
    <property type="project" value="UniProtKB-KW"/>
</dbReference>
<feature type="binding site" evidence="10">
    <location>
        <position position="41"/>
    </location>
    <ligand>
        <name>Mg(2+)</name>
        <dbReference type="ChEBI" id="CHEBI:18420"/>
    </ligand>
</feature>
<evidence type="ECO:0000256" key="10">
    <source>
        <dbReference type="HAMAP-Rule" id="MF_00104"/>
    </source>
</evidence>
<name>A0A380MXU1_9GAMM</name>
<comment type="cofactor">
    <cofactor evidence="10">
        <name>Mg(2+)</name>
        <dbReference type="ChEBI" id="CHEBI:18420"/>
    </cofactor>
</comment>
<dbReference type="Pfam" id="PF14622">
    <property type="entry name" value="Ribonucleas_3_3"/>
    <property type="match status" value="1"/>
</dbReference>
<dbReference type="InterPro" id="IPR014720">
    <property type="entry name" value="dsRBD_dom"/>
</dbReference>
<dbReference type="Gene3D" id="1.10.1520.10">
    <property type="entry name" value="Ribonuclease III domain"/>
    <property type="match status" value="1"/>
</dbReference>